<protein>
    <submittedName>
        <fullName evidence="1">Uncharacterized protein</fullName>
    </submittedName>
</protein>
<organism evidence="1 2">
    <name type="scientific">Salmonirosea aquatica</name>
    <dbReference type="NCBI Taxonomy" id="2654236"/>
    <lineage>
        <taxon>Bacteria</taxon>
        <taxon>Pseudomonadati</taxon>
        <taxon>Bacteroidota</taxon>
        <taxon>Cytophagia</taxon>
        <taxon>Cytophagales</taxon>
        <taxon>Spirosomataceae</taxon>
        <taxon>Salmonirosea</taxon>
    </lineage>
</organism>
<dbReference type="AlphaFoldDB" id="A0A7C9FFD0"/>
<evidence type="ECO:0000313" key="2">
    <source>
        <dbReference type="Proteomes" id="UP000479293"/>
    </source>
</evidence>
<name>A0A7C9FFD0_9BACT</name>
<proteinExistence type="predicted"/>
<accession>A0A7C9FFD0</accession>
<dbReference type="EMBL" id="WHLY01000002">
    <property type="protein sequence ID" value="MPR36510.1"/>
    <property type="molecule type" value="Genomic_DNA"/>
</dbReference>
<reference evidence="1 2" key="1">
    <citation type="submission" date="2019-10" db="EMBL/GenBank/DDBJ databases">
        <title>Draft Genome Sequence of Cytophagaceae sp. SJW1-29.</title>
        <authorList>
            <person name="Choi A."/>
        </authorList>
    </citation>
    <scope>NUCLEOTIDE SEQUENCE [LARGE SCALE GENOMIC DNA]</scope>
    <source>
        <strain evidence="1 2">SJW1-29</strain>
    </source>
</reference>
<evidence type="ECO:0000313" key="1">
    <source>
        <dbReference type="EMBL" id="MPR36510.1"/>
    </source>
</evidence>
<comment type="caution">
    <text evidence="1">The sequence shown here is derived from an EMBL/GenBank/DDBJ whole genome shotgun (WGS) entry which is preliminary data.</text>
</comment>
<sequence length="712" mass="81449">MLRYPYSLIIFAFALLAATGTWAWKRFGPTTSVAYIGQSEAFPEVRMLANNPACNLTIRHYKQIGREMQFELYAAQGGLAPYTVEITQKGQKFQFRKVPHRAGIWLTLPDLRLSDGPATIRIVSENSSECVASAEFDFNAQKAREILSHALWIRQGSEDLMLDVRPVEENGKLYLKDFANYQDGRNRVYLIDNIIVDGLENGLEIKPGYLYSVIACWIDAPYQEWWNKLRNRTIRQQNVWIDKLPNQKHTASTLTPVPIPDWFGLSRTFNVQFDTQFPKFEPIPGKLVMQYRLNAGVPPSNYFERGVTHLPRWEETVPPQKTHWTEPPGYFKDKNEAWFSGLSRAEVEKLADGVYPSGVYAYDFEFWNRDYSPAIRERLVWFSKRLKERVPSMQIFDYWGGAAYHNPSFFDKLSTGLSSFSAEYQNPTPTYHNFEPLSSGERLSDYLSISPVDVYPKSFFSGDPEGITPNNYLLLSAIHTARINRLFPSQKNNKTIWFAWNRYMPLFDDPSVPWNVKTSAPAGEIQFDQLVTMPASQALAMSLFSLIESDGYYLWHDSQAWGAGVNNYQLNAQKPEGYQWYPADGKASVTNLRRSPGPEAPRYWDYPTEFYALGNWMAKQVEDVLVGGKKQDLAYKVGGTWHKPTVDQAVVSAKLRHPFVFSVVKNGSIVVLAVDSFQKPNATKQLSIRLPNGTETQIQLYGNWPSLYRGTL</sequence>
<keyword evidence="2" id="KW-1185">Reference proteome</keyword>
<dbReference type="Proteomes" id="UP000479293">
    <property type="component" value="Unassembled WGS sequence"/>
</dbReference>
<gene>
    <name evidence="1" type="ORF">GBK04_25020</name>
</gene>